<evidence type="ECO:0000259" key="2">
    <source>
        <dbReference type="PROSITE" id="PS50188"/>
    </source>
</evidence>
<organism evidence="3">
    <name type="scientific">Corethron hystrix</name>
    <dbReference type="NCBI Taxonomy" id="216773"/>
    <lineage>
        <taxon>Eukaryota</taxon>
        <taxon>Sar</taxon>
        <taxon>Stramenopiles</taxon>
        <taxon>Ochrophyta</taxon>
        <taxon>Bacillariophyta</taxon>
        <taxon>Coscinodiscophyceae</taxon>
        <taxon>Corethrophycidae</taxon>
        <taxon>Corethrales</taxon>
        <taxon>Corethraceae</taxon>
        <taxon>Corethron</taxon>
    </lineage>
</organism>
<dbReference type="SUPFAM" id="SSF49899">
    <property type="entry name" value="Concanavalin A-like lectins/glucanases"/>
    <property type="match status" value="1"/>
</dbReference>
<name>A0A7S1G006_9STRA</name>
<feature type="domain" description="B30.2/SPRY" evidence="2">
    <location>
        <begin position="365"/>
        <end position="567"/>
    </location>
</feature>
<dbReference type="Gene3D" id="2.60.120.920">
    <property type="match status" value="1"/>
</dbReference>
<feature type="region of interest" description="Disordered" evidence="1">
    <location>
        <begin position="87"/>
        <end position="144"/>
    </location>
</feature>
<dbReference type="EMBL" id="HBFR01035284">
    <property type="protein sequence ID" value="CAD8898477.1"/>
    <property type="molecule type" value="Transcribed_RNA"/>
</dbReference>
<evidence type="ECO:0000313" key="3">
    <source>
        <dbReference type="EMBL" id="CAD8898477.1"/>
    </source>
</evidence>
<dbReference type="InterPro" id="IPR043136">
    <property type="entry name" value="B30.2/SPRY_sf"/>
</dbReference>
<dbReference type="PANTHER" id="PTHR12864">
    <property type="entry name" value="RAN BINDING PROTEIN 9-RELATED"/>
    <property type="match status" value="1"/>
</dbReference>
<dbReference type="InterPro" id="IPR050618">
    <property type="entry name" value="Ubq-SigPath_Reg"/>
</dbReference>
<accession>A0A7S1G006</accession>
<sequence length="591" mass="66904">MSSLNEMKRVYHQPQATGHDEQQNVGTKDASDLIAKQSSVYFRNINSSSRIVCESVSKVGNFSRITPCLTGLDILAVAAVSSEHCQNESQSDQILSRSLNNSRSSNLMQNKRKVNHLRKDSTSTTITDDEMDDSSEGEKTNSKNKKMRIYSKNKKMKQANPMKVYPSPRGTGMKTNYGTMPFEIHLRAASFLNSSDLRSYSLTNRSNNKVLRSTKLYIIKFSEAWNVLSGLSLTSNCNVSFDDEYNISSLVSLERNNFVKCSSVSVRGIIHPLNTCESKKHSSTHYVSYNHKTPSTKMTPINFQLLHKASRPAPSCFLEVTKFTKREFNVYKSFSKSGKRLRVVKKNLRTNSLSSESSGSSVQSDRPFPFAGYESQRVSISMFDLLRHAIGFDHAKIESIEDGLSKRETVRPFCCPYVYEQNYTEHEAHLKIDVTPRLVAYFELSITCNYSTRSCNLMSDVAVGLSTKGFLDNELLPGEDPKSFGFHGKDGHFYYNDRKYSNISNCFGYGDTIGCGIDYVQQSIFFTLNGKFLTHAFKHINMETQFFPTIGVRGSNIFEYNFGERPFVFDLKKFCSNYSSIVKGAFLKQKL</sequence>
<dbReference type="InterPro" id="IPR013320">
    <property type="entry name" value="ConA-like_dom_sf"/>
</dbReference>
<dbReference type="InterPro" id="IPR044736">
    <property type="entry name" value="Gid1/RanBPM/SPLA_SPRY"/>
</dbReference>
<dbReference type="Pfam" id="PF00622">
    <property type="entry name" value="SPRY"/>
    <property type="match status" value="1"/>
</dbReference>
<reference evidence="3" key="1">
    <citation type="submission" date="2021-01" db="EMBL/GenBank/DDBJ databases">
        <authorList>
            <person name="Corre E."/>
            <person name="Pelletier E."/>
            <person name="Niang G."/>
            <person name="Scheremetjew M."/>
            <person name="Finn R."/>
            <person name="Kale V."/>
            <person name="Holt S."/>
            <person name="Cochrane G."/>
            <person name="Meng A."/>
            <person name="Brown T."/>
            <person name="Cohen L."/>
        </authorList>
    </citation>
    <scope>NUCLEOTIDE SEQUENCE</scope>
    <source>
        <strain evidence="3">308</strain>
    </source>
</reference>
<proteinExistence type="predicted"/>
<dbReference type="InterPro" id="IPR003877">
    <property type="entry name" value="SPRY_dom"/>
</dbReference>
<dbReference type="SMART" id="SM00449">
    <property type="entry name" value="SPRY"/>
    <property type="match status" value="1"/>
</dbReference>
<protein>
    <recommendedName>
        <fullName evidence="2">B30.2/SPRY domain-containing protein</fullName>
    </recommendedName>
</protein>
<feature type="compositionally biased region" description="Low complexity" evidence="1">
    <location>
        <begin position="95"/>
        <end position="107"/>
    </location>
</feature>
<gene>
    <name evidence="3" type="ORF">CHYS00102_LOCUS25691</name>
</gene>
<dbReference type="CDD" id="cd12885">
    <property type="entry name" value="SPRY_RanBP_like"/>
    <property type="match status" value="1"/>
</dbReference>
<dbReference type="PROSITE" id="PS50188">
    <property type="entry name" value="B302_SPRY"/>
    <property type="match status" value="1"/>
</dbReference>
<dbReference type="AlphaFoldDB" id="A0A7S1G006"/>
<dbReference type="InterPro" id="IPR001870">
    <property type="entry name" value="B30.2/SPRY"/>
</dbReference>
<evidence type="ECO:0000256" key="1">
    <source>
        <dbReference type="SAM" id="MobiDB-lite"/>
    </source>
</evidence>